<accession>U5DGZ3</accession>
<proteinExistence type="predicted"/>
<reference evidence="1 2" key="1">
    <citation type="submission" date="2013-05" db="EMBL/GenBank/DDBJ databases">
        <title>Draft genome sequence of Rubidibacter lacunae KORDI 51-2.</title>
        <authorList>
            <person name="Choi D.H."/>
            <person name="Noh J.H."/>
            <person name="Kwon K.-K."/>
            <person name="Lee J.-H."/>
            <person name="Ryu J.-Y."/>
        </authorList>
    </citation>
    <scope>NUCLEOTIDE SEQUENCE [LARGE SCALE GENOMIC DNA]</scope>
    <source>
        <strain evidence="1 2">KORDI 51-2</strain>
    </source>
</reference>
<sequence length="35" mass="3933">MPQIALAAVDRLLHDATIIDIQVESFRKQAPITRT</sequence>
<comment type="caution">
    <text evidence="1">The sequence shown here is derived from an EMBL/GenBank/DDBJ whole genome shotgun (WGS) entry which is preliminary data.</text>
</comment>
<dbReference type="EMBL" id="ASSJ01000090">
    <property type="protein sequence ID" value="ERN39829.1"/>
    <property type="molecule type" value="Genomic_DNA"/>
</dbReference>
<gene>
    <name evidence="1" type="ORF">KR51_00037090</name>
</gene>
<organism evidence="1 2">
    <name type="scientific">Rubidibacter lacunae KORDI 51-2</name>
    <dbReference type="NCBI Taxonomy" id="582515"/>
    <lineage>
        <taxon>Bacteria</taxon>
        <taxon>Bacillati</taxon>
        <taxon>Cyanobacteriota</taxon>
        <taxon>Cyanophyceae</taxon>
        <taxon>Oscillatoriophycideae</taxon>
        <taxon>Chroococcales</taxon>
        <taxon>Aphanothecaceae</taxon>
        <taxon>Rubidibacter</taxon>
    </lineage>
</organism>
<dbReference type="Proteomes" id="UP000016960">
    <property type="component" value="Unassembled WGS sequence"/>
</dbReference>
<keyword evidence="2" id="KW-1185">Reference proteome</keyword>
<dbReference type="InParanoid" id="U5DGZ3"/>
<name>U5DGZ3_9CHRO</name>
<protein>
    <submittedName>
        <fullName evidence="1">Uncharacterized protein</fullName>
    </submittedName>
</protein>
<dbReference type="AlphaFoldDB" id="U5DGZ3"/>
<evidence type="ECO:0000313" key="1">
    <source>
        <dbReference type="EMBL" id="ERN39829.1"/>
    </source>
</evidence>
<evidence type="ECO:0000313" key="2">
    <source>
        <dbReference type="Proteomes" id="UP000016960"/>
    </source>
</evidence>